<accession>C4XNZ2</accession>
<dbReference type="eggNOG" id="COG0702">
    <property type="taxonomic scope" value="Bacteria"/>
</dbReference>
<dbReference type="Pfam" id="PF13460">
    <property type="entry name" value="NAD_binding_10"/>
    <property type="match status" value="1"/>
</dbReference>
<dbReference type="InterPro" id="IPR036291">
    <property type="entry name" value="NAD(P)-bd_dom_sf"/>
</dbReference>
<dbReference type="CDD" id="cd05269">
    <property type="entry name" value="TMR_SDR_a"/>
    <property type="match status" value="1"/>
</dbReference>
<evidence type="ECO:0000313" key="2">
    <source>
        <dbReference type="EMBL" id="BAH77493.1"/>
    </source>
</evidence>
<proteinExistence type="predicted"/>
<dbReference type="Proteomes" id="UP000009071">
    <property type="component" value="Chromosome"/>
</dbReference>
<dbReference type="Gene3D" id="3.40.50.720">
    <property type="entry name" value="NAD(P)-binding Rossmann-like Domain"/>
    <property type="match status" value="1"/>
</dbReference>
<protein>
    <submittedName>
        <fullName evidence="2">NAD(P)H:quinone oxidoreductase</fullName>
    </submittedName>
</protein>
<dbReference type="KEGG" id="dma:DMR_40020"/>
<keyword evidence="3" id="KW-1185">Reference proteome</keyword>
<sequence>MIAITGATGQLGRLVIAKLLESVPANELVAVVRTPDKAADLTALGVQVRRGDYTRPETLADALAGVDKLLLISSSEVGQRVSQHVNAIAAAKAAGVKLLAYTSILHADTTPLGLGDEHRQTETALAQSGLPVVLLRNGWYTENYAASIPAALTYGVLLGSAGEGRIASAARADYAAAAAAVLLKDDQAGKVYELAGDASYTLGDFAAAIAKQSGKPVAYQDMPPADFAAALKHAGLPEGLADLLADSDAGASRGGLFDDSRTLSTLIGRPTTPMAEVVRKALTA</sequence>
<evidence type="ECO:0000259" key="1">
    <source>
        <dbReference type="Pfam" id="PF13460"/>
    </source>
</evidence>
<dbReference type="HOGENOM" id="CLU_007383_10_4_7"/>
<gene>
    <name evidence="2" type="ordered locus">DMR_40020</name>
</gene>
<dbReference type="EMBL" id="AP010904">
    <property type="protein sequence ID" value="BAH77493.1"/>
    <property type="molecule type" value="Genomic_DNA"/>
</dbReference>
<organism evidence="2 3">
    <name type="scientific">Solidesulfovibrio magneticus (strain ATCC 700980 / DSM 13731 / RS-1)</name>
    <name type="common">Desulfovibrio magneticus</name>
    <dbReference type="NCBI Taxonomy" id="573370"/>
    <lineage>
        <taxon>Bacteria</taxon>
        <taxon>Pseudomonadati</taxon>
        <taxon>Thermodesulfobacteriota</taxon>
        <taxon>Desulfovibrionia</taxon>
        <taxon>Desulfovibrionales</taxon>
        <taxon>Desulfovibrionaceae</taxon>
        <taxon>Solidesulfovibrio</taxon>
    </lineage>
</organism>
<dbReference type="SUPFAM" id="SSF51735">
    <property type="entry name" value="NAD(P)-binding Rossmann-fold domains"/>
    <property type="match status" value="1"/>
</dbReference>
<dbReference type="OrthoDB" id="267890at2"/>
<dbReference type="PANTHER" id="PTHR47129">
    <property type="entry name" value="QUINONE OXIDOREDUCTASE 2"/>
    <property type="match status" value="1"/>
</dbReference>
<dbReference type="RefSeq" id="WP_015862625.1">
    <property type="nucleotide sequence ID" value="NC_012796.1"/>
</dbReference>
<dbReference type="Gene3D" id="3.90.25.10">
    <property type="entry name" value="UDP-galactose 4-epimerase, domain 1"/>
    <property type="match status" value="1"/>
</dbReference>
<dbReference type="InterPro" id="IPR016040">
    <property type="entry name" value="NAD(P)-bd_dom"/>
</dbReference>
<dbReference type="STRING" id="573370.DMR_40020"/>
<dbReference type="InterPro" id="IPR052718">
    <property type="entry name" value="NmrA-type_oxidoreductase"/>
</dbReference>
<name>C4XNZ2_SOLM1</name>
<reference evidence="2 3" key="1">
    <citation type="journal article" date="2009" name="Genome Res.">
        <title>Whole genome sequence of Desulfovibrio magneticus strain RS-1 revealed common gene clusters in magnetotactic bacteria.</title>
        <authorList>
            <person name="Nakazawa H."/>
            <person name="Arakaki A."/>
            <person name="Narita-Yamada S."/>
            <person name="Yashiro I."/>
            <person name="Jinno K."/>
            <person name="Aoki N."/>
            <person name="Tsuruyama A."/>
            <person name="Okamura Y."/>
            <person name="Tanikawa S."/>
            <person name="Fujita N."/>
            <person name="Takeyama H."/>
            <person name="Matsunaga T."/>
        </authorList>
    </citation>
    <scope>NUCLEOTIDE SEQUENCE [LARGE SCALE GENOMIC DNA]</scope>
    <source>
        <strain evidence="3">ATCC 700980 / DSM 13731 / RS-1</strain>
    </source>
</reference>
<feature type="domain" description="NAD(P)-binding" evidence="1">
    <location>
        <begin position="6"/>
        <end position="182"/>
    </location>
</feature>
<dbReference type="PANTHER" id="PTHR47129:SF1">
    <property type="entry name" value="NMRA-LIKE DOMAIN-CONTAINING PROTEIN"/>
    <property type="match status" value="1"/>
</dbReference>
<evidence type="ECO:0000313" key="3">
    <source>
        <dbReference type="Proteomes" id="UP000009071"/>
    </source>
</evidence>
<dbReference type="AlphaFoldDB" id="C4XNZ2"/>